<dbReference type="PROSITE" id="PS50975">
    <property type="entry name" value="ATP_GRASP"/>
    <property type="match status" value="1"/>
</dbReference>
<dbReference type="Gene3D" id="3.30.470.20">
    <property type="entry name" value="ATP-grasp fold, B domain"/>
    <property type="match status" value="1"/>
</dbReference>
<dbReference type="Pfam" id="PF15632">
    <property type="entry name" value="ATPgrasp_Ter"/>
    <property type="match status" value="1"/>
</dbReference>
<reference evidence="3" key="1">
    <citation type="submission" date="2020-10" db="EMBL/GenBank/DDBJ databases">
        <authorList>
            <person name="Kadnikov V."/>
            <person name="Beletsky A.V."/>
            <person name="Mardanov A.V."/>
            <person name="Karnachuk O.V."/>
            <person name="Ravin N.V."/>
        </authorList>
    </citation>
    <scope>NUCLEOTIDE SEQUENCE</scope>
    <source>
        <strain evidence="3">Bu02</strain>
    </source>
</reference>
<dbReference type="GO" id="GO:0005524">
    <property type="term" value="F:ATP binding"/>
    <property type="evidence" value="ECO:0007669"/>
    <property type="project" value="UniProtKB-UniRule"/>
</dbReference>
<gene>
    <name evidence="3" type="ORF">IMF26_08720</name>
</gene>
<organism evidence="3">
    <name type="scientific">Candidatus Fermentithermobacillus carboniphilus</name>
    <dbReference type="NCBI Taxonomy" id="3085328"/>
    <lineage>
        <taxon>Bacteria</taxon>
        <taxon>Bacillati</taxon>
        <taxon>Bacillota</taxon>
        <taxon>Candidatus Fermentithermobacillia</taxon>
        <taxon>Candidatus Fermentithermobacillales</taxon>
        <taxon>Candidatus Fermentithermobacillaceae</taxon>
        <taxon>Candidatus Fermentithermobacillus</taxon>
    </lineage>
</organism>
<reference evidence="3" key="2">
    <citation type="journal article" date="2023" name="Biology">
        <title>Prokaryotic Life Associated with Coal-Fire Gas Vents Revealed by Metagenomics.</title>
        <authorList>
            <person name="Kadnikov V.V."/>
            <person name="Mardanov A.V."/>
            <person name="Beletsky A.V."/>
            <person name="Karnachuk O.V."/>
            <person name="Ravin N.V."/>
        </authorList>
    </citation>
    <scope>NUCLEOTIDE SEQUENCE</scope>
    <source>
        <strain evidence="3">Bu02</strain>
    </source>
</reference>
<evidence type="ECO:0000259" key="2">
    <source>
        <dbReference type="PROSITE" id="PS50975"/>
    </source>
</evidence>
<dbReference type="InterPro" id="IPR011761">
    <property type="entry name" value="ATP-grasp"/>
</dbReference>
<keyword evidence="1" id="KW-0547">Nucleotide-binding</keyword>
<name>A0AAT9LAN1_9FIRM</name>
<sequence length="455" mass="50263">MGVPARMKAGAWTSQGTALVTDARLRMTLPIIRSLGRAGISVTVAEQDFGDGRPIIGFHSKYVTDRIRLPRTSEGSNLSFIRELIKAASRVDAVFAVSGQAVFGLASYIESLASPRANQILTSEHAEAGTEEAPPWPGPLEIAQKVALPPLESLRTAHDKAKCTALAEGLGIPVPRHFDPVKHGVPLPPATRETSAESRRIDSSTIHELSSWAEILPYPVIVKYRSGEDLGVPAKDRYRVCRDPGELVRAYLMIHSRQPYPLIEEYIEGEDFGAAILMNRGTDIVASFTYRSIRQHPKAGGPTTYAESVTMPILSERLVRLLRALKWHGIAMADFRKDAQGEFRLLEINPRFWGSLALAIDAGVDFPLLYYRLVTGQEVRPSTVQKDGVRIRFLPQDLLSCLEYSRTASNRFGYFLGSLADFLSLRAKTGVFDLADPLPGIYYLKHILGKARNVE</sequence>
<dbReference type="AlphaFoldDB" id="A0AAT9LAN1"/>
<protein>
    <submittedName>
        <fullName evidence="3">ATP-grasp domain-containing protein</fullName>
    </submittedName>
</protein>
<dbReference type="KEGG" id="fcz:IMF26_08720"/>
<evidence type="ECO:0000256" key="1">
    <source>
        <dbReference type="PROSITE-ProRule" id="PRU00409"/>
    </source>
</evidence>
<dbReference type="GO" id="GO:0046872">
    <property type="term" value="F:metal ion binding"/>
    <property type="evidence" value="ECO:0007669"/>
    <property type="project" value="InterPro"/>
</dbReference>
<dbReference type="EMBL" id="CP062796">
    <property type="protein sequence ID" value="QUL98125.1"/>
    <property type="molecule type" value="Genomic_DNA"/>
</dbReference>
<keyword evidence="1" id="KW-0067">ATP-binding</keyword>
<proteinExistence type="predicted"/>
<dbReference type="SUPFAM" id="SSF56059">
    <property type="entry name" value="Glutathione synthetase ATP-binding domain-like"/>
    <property type="match status" value="1"/>
</dbReference>
<feature type="domain" description="ATP-grasp" evidence="2">
    <location>
        <begin position="177"/>
        <end position="375"/>
    </location>
</feature>
<evidence type="ECO:0000313" key="3">
    <source>
        <dbReference type="EMBL" id="QUL98125.1"/>
    </source>
</evidence>
<accession>A0AAT9LAN1</accession>